<dbReference type="InterPro" id="IPR002611">
    <property type="entry name" value="IstB_ATP-bd"/>
</dbReference>
<dbReference type="Proteomes" id="UP000250069">
    <property type="component" value="Chromosome"/>
</dbReference>
<evidence type="ECO:0000313" key="2">
    <source>
        <dbReference type="EMBL" id="AWX72381.1"/>
    </source>
</evidence>
<evidence type="ECO:0000313" key="3">
    <source>
        <dbReference type="Proteomes" id="UP000250069"/>
    </source>
</evidence>
<evidence type="ECO:0000259" key="1">
    <source>
        <dbReference type="Pfam" id="PF01695"/>
    </source>
</evidence>
<protein>
    <submittedName>
        <fullName evidence="2">AAA family ATPase</fullName>
    </submittedName>
</protein>
<dbReference type="PANTHER" id="PTHR30050">
    <property type="entry name" value="CHROMOSOMAL REPLICATION INITIATOR PROTEIN DNAA"/>
    <property type="match status" value="1"/>
</dbReference>
<reference evidence="2 3" key="1">
    <citation type="submission" date="2018-06" db="EMBL/GenBank/DDBJ databases">
        <title>Complete Genome Sequence of Bacillus velezensis DSYZ, a Plant Growth-Promoting Rhizobacterium with Antifungal Activity.</title>
        <authorList>
            <person name="Du B."/>
            <person name="Ding Y."/>
            <person name="Liu K."/>
            <person name="Yao L."/>
            <person name="Wang C."/>
            <person name="Li H."/>
            <person name="Liu H."/>
        </authorList>
    </citation>
    <scope>NUCLEOTIDE SEQUENCE [LARGE SCALE GENOMIC DNA]</scope>
    <source>
        <strain evidence="2 3">DSYZ</strain>
    </source>
</reference>
<dbReference type="Pfam" id="PF01695">
    <property type="entry name" value="IstB_IS21"/>
    <property type="match status" value="1"/>
</dbReference>
<accession>A0ABC8D937</accession>
<gene>
    <name evidence="2" type="ORF">BVDSYZ_10225</name>
</gene>
<dbReference type="AlphaFoldDB" id="A0ABC8D937"/>
<name>A0ABC8D937_BACVE</name>
<dbReference type="SUPFAM" id="SSF52540">
    <property type="entry name" value="P-loop containing nucleoside triphosphate hydrolases"/>
    <property type="match status" value="1"/>
</dbReference>
<organism evidence="2 3">
    <name type="scientific">Bacillus velezensis</name>
    <dbReference type="NCBI Taxonomy" id="492670"/>
    <lineage>
        <taxon>Bacteria</taxon>
        <taxon>Bacillati</taxon>
        <taxon>Bacillota</taxon>
        <taxon>Bacilli</taxon>
        <taxon>Bacillales</taxon>
        <taxon>Bacillaceae</taxon>
        <taxon>Bacillus</taxon>
        <taxon>Bacillus amyloliquefaciens group</taxon>
    </lineage>
</organism>
<feature type="domain" description="IstB-like ATP-binding" evidence="1">
    <location>
        <begin position="130"/>
        <end position="275"/>
    </location>
</feature>
<proteinExistence type="predicted"/>
<dbReference type="RefSeq" id="WP_039251244.1">
    <property type="nucleotide sequence ID" value="NZ_CP015443.1"/>
</dbReference>
<dbReference type="EMBL" id="CP030150">
    <property type="protein sequence ID" value="AWX72381.1"/>
    <property type="molecule type" value="Genomic_DNA"/>
</dbReference>
<dbReference type="InterPro" id="IPR027417">
    <property type="entry name" value="P-loop_NTPase"/>
</dbReference>
<dbReference type="Gene3D" id="3.40.50.300">
    <property type="entry name" value="P-loop containing nucleotide triphosphate hydrolases"/>
    <property type="match status" value="1"/>
</dbReference>
<sequence length="285" mass="32326">MLRAESPRKTNTQAFSKVLPDRLKHLFPDKIGERECESCGNTVPIYMQNGARHSRCLSCDNLALEKEMIQFQEETAADAFFWNNSLVPPDTQKARFGNFNLKGLSDSQQDAFRKLKWYAENFGNWGDFDSLLLQGNYGIGKSHLSHSVAQHVKSLRKNVIFANTKMLLRKIRNSYGDSKETEAHILKNIESCELLVLDDLGAEYVRKDKDGEESWAADLILTIIESREDKPNIITTNYNVESLQSKYGTHGGRIISRMMQGTRVVKFTGEDRRIKGGGNSAWNQG</sequence>
<dbReference type="PANTHER" id="PTHR30050:SF4">
    <property type="entry name" value="ATP-BINDING PROTEIN RV3427C IN INSERTION SEQUENCE-RELATED"/>
    <property type="match status" value="1"/>
</dbReference>